<dbReference type="PANTHER" id="PTHR33845:SF1">
    <property type="entry name" value="C2H2-TYPE DOMAIN-CONTAINING PROTEIN"/>
    <property type="match status" value="1"/>
</dbReference>
<feature type="compositionally biased region" description="Acidic residues" evidence="1">
    <location>
        <begin position="683"/>
        <end position="693"/>
    </location>
</feature>
<dbReference type="PROSITE" id="PS00028">
    <property type="entry name" value="ZINC_FINGER_C2H2_1"/>
    <property type="match status" value="1"/>
</dbReference>
<feature type="region of interest" description="Disordered" evidence="1">
    <location>
        <begin position="823"/>
        <end position="849"/>
    </location>
</feature>
<dbReference type="InterPro" id="IPR013087">
    <property type="entry name" value="Znf_C2H2_type"/>
</dbReference>
<gene>
    <name evidence="2" type="ORF">PACLA_8A068287</name>
</gene>
<feature type="compositionally biased region" description="Low complexity" evidence="1">
    <location>
        <begin position="694"/>
        <end position="704"/>
    </location>
</feature>
<feature type="region of interest" description="Disordered" evidence="1">
    <location>
        <begin position="681"/>
        <end position="706"/>
    </location>
</feature>
<reference evidence="2" key="1">
    <citation type="submission" date="2020-04" db="EMBL/GenBank/DDBJ databases">
        <authorList>
            <person name="Alioto T."/>
            <person name="Alioto T."/>
            <person name="Gomez Garrido J."/>
        </authorList>
    </citation>
    <scope>NUCLEOTIDE SEQUENCE</scope>
    <source>
        <strain evidence="2">A484AB</strain>
    </source>
</reference>
<feature type="compositionally biased region" description="Polar residues" evidence="1">
    <location>
        <begin position="840"/>
        <end position="849"/>
    </location>
</feature>
<dbReference type="PROSITE" id="PS50157">
    <property type="entry name" value="ZINC_FINGER_C2H2_2"/>
    <property type="match status" value="1"/>
</dbReference>
<dbReference type="PANTHER" id="PTHR33845">
    <property type="entry name" value="C2H2-TYPE DOMAIN-CONTAINING PROTEIN"/>
    <property type="match status" value="1"/>
</dbReference>
<accession>A0A6S7HK32</accession>
<feature type="compositionally biased region" description="Basic and acidic residues" evidence="1">
    <location>
        <begin position="823"/>
        <end position="834"/>
    </location>
</feature>
<evidence type="ECO:0000256" key="1">
    <source>
        <dbReference type="SAM" id="MobiDB-lite"/>
    </source>
</evidence>
<protein>
    <submittedName>
        <fullName evidence="2">Zinc finger 862</fullName>
    </submittedName>
</protein>
<keyword evidence="3" id="KW-1185">Reference proteome</keyword>
<dbReference type="Proteomes" id="UP001152795">
    <property type="component" value="Unassembled WGS sequence"/>
</dbReference>
<dbReference type="AlphaFoldDB" id="A0A6S7HK32"/>
<proteinExistence type="predicted"/>
<evidence type="ECO:0000313" key="3">
    <source>
        <dbReference type="Proteomes" id="UP001152795"/>
    </source>
</evidence>
<evidence type="ECO:0000313" key="2">
    <source>
        <dbReference type="EMBL" id="CAB3995661.1"/>
    </source>
</evidence>
<name>A0A6S7HK32_PARCT</name>
<organism evidence="2 3">
    <name type="scientific">Paramuricea clavata</name>
    <name type="common">Red gorgonian</name>
    <name type="synonym">Violescent sea-whip</name>
    <dbReference type="NCBI Taxonomy" id="317549"/>
    <lineage>
        <taxon>Eukaryota</taxon>
        <taxon>Metazoa</taxon>
        <taxon>Cnidaria</taxon>
        <taxon>Anthozoa</taxon>
        <taxon>Octocorallia</taxon>
        <taxon>Malacalcyonacea</taxon>
        <taxon>Plexauridae</taxon>
        <taxon>Paramuricea</taxon>
    </lineage>
</organism>
<comment type="caution">
    <text evidence="2">The sequence shown here is derived from an EMBL/GenBank/DDBJ whole genome shotgun (WGS) entry which is preliminary data.</text>
</comment>
<dbReference type="EMBL" id="CACRXK020002708">
    <property type="protein sequence ID" value="CAB3995661.1"/>
    <property type="molecule type" value="Genomic_DNA"/>
</dbReference>
<dbReference type="OrthoDB" id="2423517at2759"/>
<sequence>MESCTFSNLLRDGTSCKGVKVLLKECNKDTTRHLQTYGVGKSSNVCNEMDLILCRAGLFDVGFEEASAYAVCKYHRDSLGIFWRGRRKNCQVPTSLAQHRNAVRGDRGLRKDQSKHIMEETGQIIPVGSAVCRECRKFFGEQERKVDTQNPADRQSKLIGKQRLTAAAMLSTTPRKPDLSWVDVEHSPVNDSDEEVAIQNQKTEKIETINKLLSLDGHPPIKRTLNARWTDATPKTTKYYVSKMEEIVSTALEIVAPNDAGLLWRALKDSPGINLRYNETTADSSLLYAMVESYNQATHSSTRKNILSIIADKLSFRDLEKLIPGISRHHFTAARRHAAQFGASSLSIQIGSQSTILRQRIDPNQVEHFIEFITSQNIIQDLPFGRRKLRLSSGEEIDIPNVIRLLIPSRLIDQYLRFCLETNFNPLGKRTLFKIISESCGASVRKCLRGLDNFLAEGTKAFDELKSIVDKIPRDQLTDKQATELKEALVDSKQYLKGDYNVHVSFDSTVADHCIPFAMSDEKDKKYKAKCDHEHNQTCDRCSKLHKVVEDVSTHVLRAKFNNNDDKDEALFLVQNAQKAILSWKAHQLRTINQDRARLDVLALIDSEDVLIVQDFAMKFMPSQYREAQSDFFGKHGISWHLFVCYRKVNVPKTGDYVWFFEETGVGDFVEVFQRVRKPAVTDESEEKSDDEISSNSSSSNCDSTAHLSCNDPVDSKSSRMFACSEQSCTKTFVRYSALVKHCDLGAHTRALERITIYDRAKLSYAQHLQEGQVRERPSIAVSSSTTVNRESHVLPMGWALKQSSNKARFSKKQKEFLDEKFNIGERTGKKSNGEDVATTDETSMQTRW</sequence>